<sequence>MASAAPGHKGDREARERRRKKGGVVRRPSKELAGAGRRRTGAGDGGVRRGGAKSLNLLNLKMKRNSWKRKRNDMVEIHSHISGS</sequence>
<dbReference type="Gramene" id="TraesCS1A03G0244900.1">
    <property type="protein sequence ID" value="TraesCS1A03G0244900.1.CDS"/>
    <property type="gene ID" value="TraesCS1A03G0244900"/>
</dbReference>
<dbReference type="Gramene" id="TraesCLE_scaffold_103982_01G000100.1">
    <property type="protein sequence ID" value="TraesCLE_scaffold_103982_01G000100.1"/>
    <property type="gene ID" value="TraesCLE_scaffold_103982_01G000100"/>
</dbReference>
<dbReference type="Gramene" id="TraesROB_scaffold_102709_01G000100.1">
    <property type="protein sequence ID" value="TraesROB_scaffold_102709_01G000100.1"/>
    <property type="gene ID" value="TraesROB_scaffold_102709_01G000100"/>
</dbReference>
<evidence type="ECO:0000313" key="3">
    <source>
        <dbReference type="Proteomes" id="UP000019116"/>
    </source>
</evidence>
<dbReference type="EnsemblPlants" id="TraesCS1A02G100800.1">
    <property type="protein sequence ID" value="TraesCS1A02G100800.1"/>
    <property type="gene ID" value="TraesCS1A02G100800"/>
</dbReference>
<dbReference type="Gramene" id="TraesCS1A02G100800.1">
    <property type="protein sequence ID" value="TraesCS1A02G100800.1"/>
    <property type="gene ID" value="TraesCS1A02G100800"/>
</dbReference>
<dbReference type="Gramene" id="TraesCAD_scaffold_095686_01G000100.1">
    <property type="protein sequence ID" value="TraesCAD_scaffold_095686_01G000100.1"/>
    <property type="gene ID" value="TraesCAD_scaffold_095686_01G000100"/>
</dbReference>
<dbReference type="Gramene" id="TraesWEE_scaffold_106978_01G000100.1">
    <property type="protein sequence ID" value="TraesWEE_scaffold_106978_01G000100.1"/>
    <property type="gene ID" value="TraesWEE_scaffold_106978_01G000100"/>
</dbReference>
<dbReference type="Gramene" id="TraesARI1A03G00038280.1">
    <property type="protein sequence ID" value="TraesARI1A03G00038280.1"/>
    <property type="gene ID" value="TraesARI1A03G00038280"/>
</dbReference>
<dbReference type="Proteomes" id="UP000019116">
    <property type="component" value="Chromosome 1A"/>
</dbReference>
<accession>A0A3B5XW84</accession>
<dbReference type="Gramene" id="TraesLAC1A03G00039310.1">
    <property type="protein sequence ID" value="TraesLAC1A03G00039310.1"/>
    <property type="gene ID" value="TraesLAC1A03G00039310"/>
</dbReference>
<reference evidence="2" key="1">
    <citation type="submission" date="2018-08" db="EMBL/GenBank/DDBJ databases">
        <authorList>
            <person name="Rossello M."/>
        </authorList>
    </citation>
    <scope>NUCLEOTIDE SEQUENCE [LARGE SCALE GENOMIC DNA]</scope>
    <source>
        <strain evidence="2">cv. Chinese Spring</strain>
    </source>
</reference>
<organism evidence="2">
    <name type="scientific">Triticum aestivum</name>
    <name type="common">Wheat</name>
    <dbReference type="NCBI Taxonomy" id="4565"/>
    <lineage>
        <taxon>Eukaryota</taxon>
        <taxon>Viridiplantae</taxon>
        <taxon>Streptophyta</taxon>
        <taxon>Embryophyta</taxon>
        <taxon>Tracheophyta</taxon>
        <taxon>Spermatophyta</taxon>
        <taxon>Magnoliopsida</taxon>
        <taxon>Liliopsida</taxon>
        <taxon>Poales</taxon>
        <taxon>Poaceae</taxon>
        <taxon>BOP clade</taxon>
        <taxon>Pooideae</taxon>
        <taxon>Triticodae</taxon>
        <taxon>Triticeae</taxon>
        <taxon>Triticinae</taxon>
        <taxon>Triticum</taxon>
    </lineage>
</organism>
<proteinExistence type="predicted"/>
<dbReference type="Gramene" id="TraesJUL1A03G00038900.1">
    <property type="protein sequence ID" value="TraesJUL1A03G00038900.1"/>
    <property type="gene ID" value="TraesJUL1A03G00038900"/>
</dbReference>
<dbReference type="Gramene" id="TraesJAG1A03G00037830.1">
    <property type="protein sequence ID" value="TraesJAG1A03G00037830.1"/>
    <property type="gene ID" value="TraesJAG1A03G00037830"/>
</dbReference>
<keyword evidence="3" id="KW-1185">Reference proteome</keyword>
<feature type="region of interest" description="Disordered" evidence="1">
    <location>
        <begin position="1"/>
        <end position="51"/>
    </location>
</feature>
<protein>
    <submittedName>
        <fullName evidence="2">Uncharacterized protein</fullName>
    </submittedName>
</protein>
<reference evidence="2" key="2">
    <citation type="submission" date="2018-10" db="UniProtKB">
        <authorList>
            <consortium name="EnsemblPlants"/>
        </authorList>
    </citation>
    <scope>IDENTIFICATION</scope>
</reference>
<name>A0A3B5XW84_WHEAT</name>
<evidence type="ECO:0000256" key="1">
    <source>
        <dbReference type="SAM" id="MobiDB-lite"/>
    </source>
</evidence>
<evidence type="ECO:0000313" key="2">
    <source>
        <dbReference type="EnsemblPlants" id="TraesCS1A02G100800.1"/>
    </source>
</evidence>
<dbReference type="Gramene" id="TraesSTA1A03G00036800.1">
    <property type="protein sequence ID" value="TraesSTA1A03G00036800.1"/>
    <property type="gene ID" value="TraesSTA1A03G00036800"/>
</dbReference>
<dbReference type="AlphaFoldDB" id="A0A3B5XW84"/>